<evidence type="ECO:0000313" key="2">
    <source>
        <dbReference type="EMBL" id="KAI6648628.1"/>
    </source>
</evidence>
<accession>A0AAV7JI89</accession>
<keyword evidence="3" id="KW-1185">Reference proteome</keyword>
<evidence type="ECO:0000313" key="3">
    <source>
        <dbReference type="Proteomes" id="UP001165289"/>
    </source>
</evidence>
<keyword evidence="1" id="KW-0175">Coiled coil</keyword>
<evidence type="ECO:0000256" key="1">
    <source>
        <dbReference type="SAM" id="Coils"/>
    </source>
</evidence>
<dbReference type="Proteomes" id="UP001165289">
    <property type="component" value="Unassembled WGS sequence"/>
</dbReference>
<comment type="caution">
    <text evidence="2">The sequence shown here is derived from an EMBL/GenBank/DDBJ whole genome shotgun (WGS) entry which is preliminary data.</text>
</comment>
<feature type="coiled-coil region" evidence="1">
    <location>
        <begin position="204"/>
        <end position="248"/>
    </location>
</feature>
<protein>
    <recommendedName>
        <fullName evidence="4">Transposase</fullName>
    </recommendedName>
</protein>
<organism evidence="2 3">
    <name type="scientific">Oopsacas minuta</name>
    <dbReference type="NCBI Taxonomy" id="111878"/>
    <lineage>
        <taxon>Eukaryota</taxon>
        <taxon>Metazoa</taxon>
        <taxon>Porifera</taxon>
        <taxon>Hexactinellida</taxon>
        <taxon>Hexasterophora</taxon>
        <taxon>Lyssacinosida</taxon>
        <taxon>Leucopsacidae</taxon>
        <taxon>Oopsacas</taxon>
    </lineage>
</organism>
<proteinExistence type="predicted"/>
<sequence length="253" mass="28712">MTQYEKREIVKTLLQFGKLFPKEISVNCGISLATVYNVERRLDEGVSLSHQKGAGAPNYLRSSIRLSILHQVRCKPYLSLRTLASRTGNKAYYQTVRRVLKDQSYNKPYPIQIPTLSEKIDDIFTEFEAKECSMSADEWISGKTSGRKMIKFVPPGTKHEPSFIKYVKEIDTSLVPADQTLIGGKVVSDNWEASTSTESYDLLKKEFEAKCQEVSSLKSQLEIQDSKVLQLRDEIESLRSELKSTVSDSNLEI</sequence>
<dbReference type="AlphaFoldDB" id="A0AAV7JI89"/>
<name>A0AAV7JI89_9METZ</name>
<evidence type="ECO:0008006" key="4">
    <source>
        <dbReference type="Google" id="ProtNLM"/>
    </source>
</evidence>
<dbReference type="EMBL" id="JAKMXF010000328">
    <property type="protein sequence ID" value="KAI6648628.1"/>
    <property type="molecule type" value="Genomic_DNA"/>
</dbReference>
<reference evidence="2 3" key="1">
    <citation type="journal article" date="2023" name="BMC Biol.">
        <title>The compact genome of the sponge Oopsacas minuta (Hexactinellida) is lacking key metazoan core genes.</title>
        <authorList>
            <person name="Santini S."/>
            <person name="Schenkelaars Q."/>
            <person name="Jourda C."/>
            <person name="Duchesne M."/>
            <person name="Belahbib H."/>
            <person name="Rocher C."/>
            <person name="Selva M."/>
            <person name="Riesgo A."/>
            <person name="Vervoort M."/>
            <person name="Leys S.P."/>
            <person name="Kodjabachian L."/>
            <person name="Le Bivic A."/>
            <person name="Borchiellini C."/>
            <person name="Claverie J.M."/>
            <person name="Renard E."/>
        </authorList>
    </citation>
    <scope>NUCLEOTIDE SEQUENCE [LARGE SCALE GENOMIC DNA]</scope>
    <source>
        <strain evidence="2">SPO-2</strain>
    </source>
</reference>
<gene>
    <name evidence="2" type="ORF">LOD99_7985</name>
</gene>